<evidence type="ECO:0000256" key="1">
    <source>
        <dbReference type="ARBA" id="ARBA00004141"/>
    </source>
</evidence>
<feature type="transmembrane region" description="Helical" evidence="6">
    <location>
        <begin position="256"/>
        <end position="276"/>
    </location>
</feature>
<keyword evidence="3 6" id="KW-1133">Transmembrane helix</keyword>
<evidence type="ECO:0000256" key="2">
    <source>
        <dbReference type="ARBA" id="ARBA00022692"/>
    </source>
</evidence>
<evidence type="ECO:0000256" key="6">
    <source>
        <dbReference type="SAM" id="Phobius"/>
    </source>
</evidence>
<gene>
    <name evidence="8" type="ORF">PGQ11_015188</name>
</gene>
<evidence type="ECO:0000259" key="7">
    <source>
        <dbReference type="Pfam" id="PF20684"/>
    </source>
</evidence>
<keyword evidence="9" id="KW-1185">Reference proteome</keyword>
<accession>A0ABR2HKN6</accession>
<keyword evidence="4 6" id="KW-0472">Membrane</keyword>
<comment type="similarity">
    <text evidence="5">Belongs to the SAT4 family.</text>
</comment>
<feature type="transmembrane region" description="Helical" evidence="6">
    <location>
        <begin position="218"/>
        <end position="236"/>
    </location>
</feature>
<comment type="subcellular location">
    <subcellularLocation>
        <location evidence="1">Membrane</location>
        <topology evidence="1">Multi-pass membrane protein</topology>
    </subcellularLocation>
</comment>
<dbReference type="PANTHER" id="PTHR33048">
    <property type="entry name" value="PTH11-LIKE INTEGRAL MEMBRANE PROTEIN (AFU_ORTHOLOGUE AFUA_5G11245)"/>
    <property type="match status" value="1"/>
</dbReference>
<proteinExistence type="inferred from homology"/>
<dbReference type="PANTHER" id="PTHR33048:SF155">
    <property type="entry name" value="INTEGRAL MEMBRANE PROTEIN"/>
    <property type="match status" value="1"/>
</dbReference>
<evidence type="ECO:0000313" key="9">
    <source>
        <dbReference type="Proteomes" id="UP001390339"/>
    </source>
</evidence>
<evidence type="ECO:0000256" key="5">
    <source>
        <dbReference type="ARBA" id="ARBA00038359"/>
    </source>
</evidence>
<feature type="transmembrane region" description="Helical" evidence="6">
    <location>
        <begin position="136"/>
        <end position="157"/>
    </location>
</feature>
<sequence>MSSIGVPGNSTEWHTYIFEDRGASELAVIWTFTGIALFFASARWYVRGWMQRRLRSDDYLIAISVSTGIIACALTTVSVSKGIGRHVEALSQEQRITATLWVYAAYCPSVLSFGLPKLAVIALLVRLLVPSRTHFWVLWVMGALVQFALLGVVGLLFGRCQPLLYAIDQSVEGHCLATSTWVHYCLFTASFSAFVDFYLAAYPSIVLYKLQMARRKKIALSIALGLGVVSGGVAIYKTVVLLALADPDFTYATANITIWTLIEGNTIVIASSIPVLQPLINKICYKANSDRQHTARWKYYVAFFSNKGKIATAIQRRIRAHEELSGSATQHVEIV</sequence>
<feature type="transmembrane region" description="Helical" evidence="6">
    <location>
        <begin position="27"/>
        <end position="46"/>
    </location>
</feature>
<comment type="caution">
    <text evidence="8">The sequence shown here is derived from an EMBL/GenBank/DDBJ whole genome shotgun (WGS) entry which is preliminary data.</text>
</comment>
<reference evidence="8 9" key="1">
    <citation type="journal article" date="2024" name="IMA Fungus">
        <title>Apiospora arundinis, a panoply of carbohydrate-active enzymes and secondary metabolites.</title>
        <authorList>
            <person name="Sorensen T."/>
            <person name="Petersen C."/>
            <person name="Muurmann A.T."/>
            <person name="Christiansen J.V."/>
            <person name="Brundto M.L."/>
            <person name="Overgaard C.K."/>
            <person name="Boysen A.T."/>
            <person name="Wollenberg R.D."/>
            <person name="Larsen T.O."/>
            <person name="Sorensen J.L."/>
            <person name="Nielsen K.L."/>
            <person name="Sondergaard T.E."/>
        </authorList>
    </citation>
    <scope>NUCLEOTIDE SEQUENCE [LARGE SCALE GENOMIC DNA]</scope>
    <source>
        <strain evidence="8 9">AAU 773</strain>
    </source>
</reference>
<keyword evidence="2 6" id="KW-0812">Transmembrane</keyword>
<dbReference type="EMBL" id="JAPCWZ010000010">
    <property type="protein sequence ID" value="KAK8848708.1"/>
    <property type="molecule type" value="Genomic_DNA"/>
</dbReference>
<feature type="transmembrane region" description="Helical" evidence="6">
    <location>
        <begin position="58"/>
        <end position="80"/>
    </location>
</feature>
<dbReference type="InterPro" id="IPR052337">
    <property type="entry name" value="SAT4-like"/>
</dbReference>
<dbReference type="Proteomes" id="UP001390339">
    <property type="component" value="Unassembled WGS sequence"/>
</dbReference>
<feature type="transmembrane region" description="Helical" evidence="6">
    <location>
        <begin position="100"/>
        <end position="129"/>
    </location>
</feature>
<feature type="transmembrane region" description="Helical" evidence="6">
    <location>
        <begin position="181"/>
        <end position="206"/>
    </location>
</feature>
<organism evidence="8 9">
    <name type="scientific">Apiospora arundinis</name>
    <dbReference type="NCBI Taxonomy" id="335852"/>
    <lineage>
        <taxon>Eukaryota</taxon>
        <taxon>Fungi</taxon>
        <taxon>Dikarya</taxon>
        <taxon>Ascomycota</taxon>
        <taxon>Pezizomycotina</taxon>
        <taxon>Sordariomycetes</taxon>
        <taxon>Xylariomycetidae</taxon>
        <taxon>Amphisphaeriales</taxon>
        <taxon>Apiosporaceae</taxon>
        <taxon>Apiospora</taxon>
    </lineage>
</organism>
<evidence type="ECO:0000256" key="3">
    <source>
        <dbReference type="ARBA" id="ARBA00022989"/>
    </source>
</evidence>
<dbReference type="Pfam" id="PF20684">
    <property type="entry name" value="Fung_rhodopsin"/>
    <property type="match status" value="1"/>
</dbReference>
<dbReference type="InterPro" id="IPR049326">
    <property type="entry name" value="Rhodopsin_dom_fungi"/>
</dbReference>
<evidence type="ECO:0000256" key="4">
    <source>
        <dbReference type="ARBA" id="ARBA00023136"/>
    </source>
</evidence>
<name>A0ABR2HKN6_9PEZI</name>
<protein>
    <submittedName>
        <fullName evidence="8">Integral membrane protein</fullName>
    </submittedName>
</protein>
<feature type="domain" description="Rhodopsin" evidence="7">
    <location>
        <begin position="42"/>
        <end position="281"/>
    </location>
</feature>
<evidence type="ECO:0000313" key="8">
    <source>
        <dbReference type="EMBL" id="KAK8848708.1"/>
    </source>
</evidence>